<reference evidence="1" key="1">
    <citation type="submission" date="2021-01" db="EMBL/GenBank/DDBJ databases">
        <authorList>
            <consortium name="Genoscope - CEA"/>
            <person name="William W."/>
        </authorList>
    </citation>
    <scope>NUCLEOTIDE SEQUENCE</scope>
</reference>
<name>A0A816VWX5_BRANA</name>
<proteinExistence type="predicted"/>
<dbReference type="Proteomes" id="UP001295469">
    <property type="component" value="Chromosome A03"/>
</dbReference>
<dbReference type="EMBL" id="HG994357">
    <property type="protein sequence ID" value="CAF2125457.1"/>
    <property type="molecule type" value="Genomic_DNA"/>
</dbReference>
<sequence>MQEGGWYELQNFEVAYAFGVTRVTRNRHQINLSDSSIIFKIPPLSFCHYYRFSNFRKHTTWLSSPKILYWWITAHKNDGWIFENFI</sequence>
<evidence type="ECO:0000313" key="1">
    <source>
        <dbReference type="EMBL" id="CAF2125457.1"/>
    </source>
</evidence>
<gene>
    <name evidence="1" type="ORF">DARMORV10_A03P30420.1</name>
</gene>
<organism evidence="1">
    <name type="scientific">Brassica napus</name>
    <name type="common">Rape</name>
    <dbReference type="NCBI Taxonomy" id="3708"/>
    <lineage>
        <taxon>Eukaryota</taxon>
        <taxon>Viridiplantae</taxon>
        <taxon>Streptophyta</taxon>
        <taxon>Embryophyta</taxon>
        <taxon>Tracheophyta</taxon>
        <taxon>Spermatophyta</taxon>
        <taxon>Magnoliopsida</taxon>
        <taxon>eudicotyledons</taxon>
        <taxon>Gunneridae</taxon>
        <taxon>Pentapetalae</taxon>
        <taxon>rosids</taxon>
        <taxon>malvids</taxon>
        <taxon>Brassicales</taxon>
        <taxon>Brassicaceae</taxon>
        <taxon>Brassiceae</taxon>
        <taxon>Brassica</taxon>
    </lineage>
</organism>
<dbReference type="AlphaFoldDB" id="A0A816VWX5"/>
<accession>A0A816VWX5</accession>
<protein>
    <submittedName>
        <fullName evidence="1">(rape) hypothetical protein</fullName>
    </submittedName>
</protein>